<accession>A0A511SVT6</accession>
<dbReference type="STRING" id="1334629.MFUL124B02_35595"/>
<evidence type="ECO:0000313" key="3">
    <source>
        <dbReference type="EMBL" id="GEN06010.1"/>
    </source>
</evidence>
<evidence type="ECO:0000259" key="2">
    <source>
        <dbReference type="Pfam" id="PF07987"/>
    </source>
</evidence>
<dbReference type="Pfam" id="PF07987">
    <property type="entry name" value="DUF1775"/>
    <property type="match status" value="1"/>
</dbReference>
<keyword evidence="1" id="KW-0732">Signal</keyword>
<feature type="chain" id="PRO_5022974481" evidence="1">
    <location>
        <begin position="23"/>
        <end position="240"/>
    </location>
</feature>
<evidence type="ECO:0000313" key="5">
    <source>
        <dbReference type="Proteomes" id="UP000183760"/>
    </source>
</evidence>
<dbReference type="Proteomes" id="UP000183760">
    <property type="component" value="Unassembled WGS sequence"/>
</dbReference>
<dbReference type="InterPro" id="IPR012533">
    <property type="entry name" value="YcnI-copper_dom"/>
</dbReference>
<evidence type="ECO:0000313" key="6">
    <source>
        <dbReference type="Proteomes" id="UP000321514"/>
    </source>
</evidence>
<proteinExistence type="predicted"/>
<feature type="signal peptide" evidence="1">
    <location>
        <begin position="1"/>
        <end position="22"/>
    </location>
</feature>
<feature type="domain" description="YncI copper-binding" evidence="2">
    <location>
        <begin position="32"/>
        <end position="170"/>
    </location>
</feature>
<reference evidence="3 6" key="2">
    <citation type="submission" date="2019-07" db="EMBL/GenBank/DDBJ databases">
        <title>Whole genome shotgun sequence of Myxococcus fulvus NBRC 100333.</title>
        <authorList>
            <person name="Hosoyama A."/>
            <person name="Uohara A."/>
            <person name="Ohji S."/>
            <person name="Ichikawa N."/>
        </authorList>
    </citation>
    <scope>NUCLEOTIDE SEQUENCE [LARGE SCALE GENOMIC DNA]</scope>
    <source>
        <strain evidence="3 6">NBRC 100333</strain>
    </source>
</reference>
<reference evidence="4 5" key="1">
    <citation type="submission" date="2016-10" db="EMBL/GenBank/DDBJ databases">
        <authorList>
            <person name="Varghese N."/>
            <person name="Submissions S."/>
        </authorList>
    </citation>
    <scope>NUCLEOTIDE SEQUENCE [LARGE SCALE GENOMIC DNA]</scope>
    <source>
        <strain evidence="4 5">DSM 16525</strain>
    </source>
</reference>
<dbReference type="RefSeq" id="WP_074951189.1">
    <property type="nucleotide sequence ID" value="NZ_BJXR01000014.1"/>
</dbReference>
<evidence type="ECO:0000256" key="1">
    <source>
        <dbReference type="SAM" id="SignalP"/>
    </source>
</evidence>
<keyword evidence="5" id="KW-1185">Reference proteome</keyword>
<protein>
    <submittedName>
        <fullName evidence="4">Uncharacterized protein YcnI</fullName>
    </submittedName>
</protein>
<dbReference type="EMBL" id="FOIB01000002">
    <property type="protein sequence ID" value="SET60910.1"/>
    <property type="molecule type" value="Genomic_DNA"/>
</dbReference>
<dbReference type="Proteomes" id="UP000321514">
    <property type="component" value="Unassembled WGS sequence"/>
</dbReference>
<dbReference type="Gene3D" id="2.60.40.2230">
    <property type="entry name" value="Uncharacterised protein YcnI-like PF07987, DUF1775"/>
    <property type="match status" value="1"/>
</dbReference>
<gene>
    <name evidence="3" type="ORF">MFU01_10470</name>
    <name evidence="4" type="ORF">SAMN05443572_102872</name>
</gene>
<sequence>MKTSLPLLLASAGLLVGTAAQAHIGTSGAGPAIEGTSYEVQFTVGHGCSGADTYRLQIRIPEGVTSVRPLDSQFGKAVVEKDASGNVKSITWTRASASEVLAADTHAHRVSLRARMPNTPFANVYFPTTQTCRDAQGQETTVEWVGTSGDHQHGTTDAGAEPQAEPAPAVFIYPARTPGWNKYTVQEHVHDLSVFKDALIVWSGKSAYSANPVTKELIASEPDTTPLTEIHPGTEIWVKY</sequence>
<dbReference type="AlphaFoldDB" id="A0A511SVT6"/>
<dbReference type="InterPro" id="IPR038507">
    <property type="entry name" value="YcnI-like_sf"/>
</dbReference>
<comment type="caution">
    <text evidence="3">The sequence shown here is derived from an EMBL/GenBank/DDBJ whole genome shotgun (WGS) entry which is preliminary data.</text>
</comment>
<dbReference type="EMBL" id="BJXR01000014">
    <property type="protein sequence ID" value="GEN06010.1"/>
    <property type="molecule type" value="Genomic_DNA"/>
</dbReference>
<evidence type="ECO:0000313" key="4">
    <source>
        <dbReference type="EMBL" id="SET60910.1"/>
    </source>
</evidence>
<name>A0A511SVT6_MYXFU</name>
<organism evidence="3 6">
    <name type="scientific">Myxococcus fulvus</name>
    <dbReference type="NCBI Taxonomy" id="33"/>
    <lineage>
        <taxon>Bacteria</taxon>
        <taxon>Pseudomonadati</taxon>
        <taxon>Myxococcota</taxon>
        <taxon>Myxococcia</taxon>
        <taxon>Myxococcales</taxon>
        <taxon>Cystobacterineae</taxon>
        <taxon>Myxococcaceae</taxon>
        <taxon>Myxococcus</taxon>
    </lineage>
</organism>